<keyword evidence="2" id="KW-1185">Reference proteome</keyword>
<comment type="caution">
    <text evidence="1">The sequence shown here is derived from an EMBL/GenBank/DDBJ whole genome shotgun (WGS) entry which is preliminary data.</text>
</comment>
<dbReference type="EMBL" id="BMAU01021067">
    <property type="protein sequence ID" value="GFX88988.1"/>
    <property type="molecule type" value="Genomic_DNA"/>
</dbReference>
<organism evidence="1 2">
    <name type="scientific">Trichonephila clavipes</name>
    <name type="common">Golden silk orbweaver</name>
    <name type="synonym">Nephila clavipes</name>
    <dbReference type="NCBI Taxonomy" id="2585209"/>
    <lineage>
        <taxon>Eukaryota</taxon>
        <taxon>Metazoa</taxon>
        <taxon>Ecdysozoa</taxon>
        <taxon>Arthropoda</taxon>
        <taxon>Chelicerata</taxon>
        <taxon>Arachnida</taxon>
        <taxon>Araneae</taxon>
        <taxon>Araneomorphae</taxon>
        <taxon>Entelegynae</taxon>
        <taxon>Araneoidea</taxon>
        <taxon>Nephilidae</taxon>
        <taxon>Trichonephila</taxon>
    </lineage>
</organism>
<gene>
    <name evidence="1" type="ORF">TNCV_2852881</name>
</gene>
<accession>A0A8X6R5V5</accession>
<evidence type="ECO:0000313" key="1">
    <source>
        <dbReference type="EMBL" id="GFX88988.1"/>
    </source>
</evidence>
<proteinExistence type="predicted"/>
<sequence length="107" mass="11935">MRIIIFIYIYNGLSAFWQLFGPFLRRTVACASPKSNRPHLSPRPLNGRLCHQDTAATVKTDSNPKTPCLDCKVDVALISIPACIASSRPLHKHVVAGYLDEREHLPP</sequence>
<name>A0A8X6R5V5_TRICX</name>
<dbReference type="Proteomes" id="UP000887159">
    <property type="component" value="Unassembled WGS sequence"/>
</dbReference>
<dbReference type="AlphaFoldDB" id="A0A8X6R5V5"/>
<reference evidence="1" key="1">
    <citation type="submission" date="2020-08" db="EMBL/GenBank/DDBJ databases">
        <title>Multicomponent nature underlies the extraordinary mechanical properties of spider dragline silk.</title>
        <authorList>
            <person name="Kono N."/>
            <person name="Nakamura H."/>
            <person name="Mori M."/>
            <person name="Yoshida Y."/>
            <person name="Ohtoshi R."/>
            <person name="Malay A.D."/>
            <person name="Moran D.A.P."/>
            <person name="Tomita M."/>
            <person name="Numata K."/>
            <person name="Arakawa K."/>
        </authorList>
    </citation>
    <scope>NUCLEOTIDE SEQUENCE</scope>
</reference>
<protein>
    <submittedName>
        <fullName evidence="1">Uncharacterized protein</fullName>
    </submittedName>
</protein>
<evidence type="ECO:0000313" key="2">
    <source>
        <dbReference type="Proteomes" id="UP000887159"/>
    </source>
</evidence>